<dbReference type="Proteomes" id="UP000013940">
    <property type="component" value="Chromosome"/>
</dbReference>
<evidence type="ECO:0000313" key="1">
    <source>
        <dbReference type="EMBL" id="AGL85269.1"/>
    </source>
</evidence>
<dbReference type="KEGG" id="pprc:PFLCHA0_c35010"/>
<proteinExistence type="predicted"/>
<sequence length="39" mass="4233">MAVHRLLPVVFVGRTNRSAVHRRSARGSRAGGCRGSLFP</sequence>
<gene>
    <name evidence="1" type="ORF">PFLCHA0_c35010</name>
</gene>
<dbReference type="AlphaFoldDB" id="A0A2C9ENU1"/>
<accession>A0A2C9ENU1</accession>
<evidence type="ECO:0000313" key="2">
    <source>
        <dbReference type="Proteomes" id="UP000013940"/>
    </source>
</evidence>
<dbReference type="HOGENOM" id="CLU_3315602_0_0_6"/>
<name>A0A2C9ENU1_PSEPH</name>
<organism evidence="1 2">
    <name type="scientific">Pseudomonas protegens (strain DSM 19095 / LMG 27888 / CFBP 6595 / CHA0)</name>
    <dbReference type="NCBI Taxonomy" id="1124983"/>
    <lineage>
        <taxon>Bacteria</taxon>
        <taxon>Pseudomonadati</taxon>
        <taxon>Pseudomonadota</taxon>
        <taxon>Gammaproteobacteria</taxon>
        <taxon>Pseudomonadales</taxon>
        <taxon>Pseudomonadaceae</taxon>
        <taxon>Pseudomonas</taxon>
    </lineage>
</organism>
<protein>
    <submittedName>
        <fullName evidence="1">Uncharacterized protein</fullName>
    </submittedName>
</protein>
<dbReference type="EMBL" id="CP003190">
    <property type="protein sequence ID" value="AGL85269.1"/>
    <property type="molecule type" value="Genomic_DNA"/>
</dbReference>
<reference evidence="2" key="1">
    <citation type="journal article" date="2014" name="Genome Announc.">
        <title>Full-genome sequence of the plant growth-promoting bacterium Pseudomonas protegens CHA0.</title>
        <authorList>
            <person name="Jousset A."/>
            <person name="Schuldes J."/>
            <person name="Keel C."/>
            <person name="Maurhofer M."/>
            <person name="Daniel R."/>
            <person name="Scheu S."/>
            <person name="Thuermer A."/>
        </authorList>
    </citation>
    <scope>NUCLEOTIDE SEQUENCE [LARGE SCALE GENOMIC DNA]</scope>
    <source>
        <strain evidence="2">DSM 19095 / LMG 27888 / CFBP 6595 / CHA0</strain>
    </source>
</reference>